<protein>
    <recommendedName>
        <fullName evidence="2">C2H2-type domain-containing protein</fullName>
    </recommendedName>
</protein>
<dbReference type="PANTHER" id="PTHR35744">
    <property type="entry name" value="C2H2-TYPE DOMAIN-CONTAINING PROTEIN"/>
    <property type="match status" value="1"/>
</dbReference>
<organism evidence="3 4">
    <name type="scientific">Acorus gramineus</name>
    <name type="common">Dwarf sweet flag</name>
    <dbReference type="NCBI Taxonomy" id="55184"/>
    <lineage>
        <taxon>Eukaryota</taxon>
        <taxon>Viridiplantae</taxon>
        <taxon>Streptophyta</taxon>
        <taxon>Embryophyta</taxon>
        <taxon>Tracheophyta</taxon>
        <taxon>Spermatophyta</taxon>
        <taxon>Magnoliopsida</taxon>
        <taxon>Liliopsida</taxon>
        <taxon>Acoraceae</taxon>
        <taxon>Acorus</taxon>
    </lineage>
</organism>
<accession>A0AAV9BI91</accession>
<sequence>MPFPFTVKFSHTSIFSLTIPHFSEVTKKKKMNLLCKPVTPSHLPNPHHPLPTQSFSPPKPTLHFYSPNPPIHPLRWTLRPTPASSSASSAAPEDVDMVRGADGVYSAKPKKVVVLWDLDNKPPRGPPYDAALSLRRLASSFGEVLSISAYANRHAFVHLPQWVIDSRRDRRTLDVLERKSAVSPPPGAYACGVCGRKCRTHLELKRHFKQLHERERLKKLGRMRSLKGKKRQKYKERFVSGNTKYEEAAREILTPKVGYGLASELRRAGVFVKTVEDKPQAADSALKRQVRHSVARGVDWLFLVSDDSDFSETLRRVREFRMRTVVVGDGRGALGNCADLWVPWEGVESGEVGGEVLMEIERGGTGFGAEEALFSGAEFDECGGRELDRVVDEIVMKSVGCAGGVRVSAFEEEEGLGERGGGGGYAMPGSFMLSEDLFWESDEEDDYYDDDDDDDVL</sequence>
<dbReference type="GO" id="GO:0008270">
    <property type="term" value="F:zinc ion binding"/>
    <property type="evidence" value="ECO:0007669"/>
    <property type="project" value="UniProtKB-KW"/>
</dbReference>
<evidence type="ECO:0000256" key="1">
    <source>
        <dbReference type="PROSITE-ProRule" id="PRU00042"/>
    </source>
</evidence>
<dbReference type="EMBL" id="JAUJYN010000003">
    <property type="protein sequence ID" value="KAK1276175.1"/>
    <property type="molecule type" value="Genomic_DNA"/>
</dbReference>
<proteinExistence type="predicted"/>
<dbReference type="Proteomes" id="UP001179952">
    <property type="component" value="Unassembled WGS sequence"/>
</dbReference>
<keyword evidence="1" id="KW-0863">Zinc-finger</keyword>
<evidence type="ECO:0000313" key="3">
    <source>
        <dbReference type="EMBL" id="KAK1276175.1"/>
    </source>
</evidence>
<dbReference type="AlphaFoldDB" id="A0AAV9BI91"/>
<feature type="domain" description="C2H2-type" evidence="2">
    <location>
        <begin position="189"/>
        <end position="217"/>
    </location>
</feature>
<dbReference type="PROSITE" id="PS00028">
    <property type="entry name" value="ZINC_FINGER_C2H2_1"/>
    <property type="match status" value="1"/>
</dbReference>
<name>A0AAV9BI91_ACOGR</name>
<keyword evidence="1" id="KW-0479">Metal-binding</keyword>
<evidence type="ECO:0000313" key="4">
    <source>
        <dbReference type="Proteomes" id="UP001179952"/>
    </source>
</evidence>
<reference evidence="3" key="1">
    <citation type="journal article" date="2023" name="Nat. Commun.">
        <title>Diploid and tetraploid genomes of Acorus and the evolution of monocots.</title>
        <authorList>
            <person name="Ma L."/>
            <person name="Liu K.W."/>
            <person name="Li Z."/>
            <person name="Hsiao Y.Y."/>
            <person name="Qi Y."/>
            <person name="Fu T."/>
            <person name="Tang G.D."/>
            <person name="Zhang D."/>
            <person name="Sun W.H."/>
            <person name="Liu D.K."/>
            <person name="Li Y."/>
            <person name="Chen G.Z."/>
            <person name="Liu X.D."/>
            <person name="Liao X.Y."/>
            <person name="Jiang Y.T."/>
            <person name="Yu X."/>
            <person name="Hao Y."/>
            <person name="Huang J."/>
            <person name="Zhao X.W."/>
            <person name="Ke S."/>
            <person name="Chen Y.Y."/>
            <person name="Wu W.L."/>
            <person name="Hsu J.L."/>
            <person name="Lin Y.F."/>
            <person name="Huang M.D."/>
            <person name="Li C.Y."/>
            <person name="Huang L."/>
            <person name="Wang Z.W."/>
            <person name="Zhao X."/>
            <person name="Zhong W.Y."/>
            <person name="Peng D.H."/>
            <person name="Ahmad S."/>
            <person name="Lan S."/>
            <person name="Zhang J.S."/>
            <person name="Tsai W.C."/>
            <person name="Van de Peer Y."/>
            <person name="Liu Z.J."/>
        </authorList>
    </citation>
    <scope>NUCLEOTIDE SEQUENCE</scope>
    <source>
        <strain evidence="3">SCP</strain>
    </source>
</reference>
<dbReference type="PROSITE" id="PS50157">
    <property type="entry name" value="ZINC_FINGER_C2H2_2"/>
    <property type="match status" value="1"/>
</dbReference>
<dbReference type="PANTHER" id="PTHR35744:SF2">
    <property type="entry name" value="OS06G0166200 PROTEIN"/>
    <property type="match status" value="1"/>
</dbReference>
<dbReference type="CDD" id="cd18725">
    <property type="entry name" value="PIN_LabA-like"/>
    <property type="match status" value="1"/>
</dbReference>
<reference evidence="3" key="2">
    <citation type="submission" date="2023-06" db="EMBL/GenBank/DDBJ databases">
        <authorList>
            <person name="Ma L."/>
            <person name="Liu K.-W."/>
            <person name="Li Z."/>
            <person name="Hsiao Y.-Y."/>
            <person name="Qi Y."/>
            <person name="Fu T."/>
            <person name="Tang G."/>
            <person name="Zhang D."/>
            <person name="Sun W.-H."/>
            <person name="Liu D.-K."/>
            <person name="Li Y."/>
            <person name="Chen G.-Z."/>
            <person name="Liu X.-D."/>
            <person name="Liao X.-Y."/>
            <person name="Jiang Y.-T."/>
            <person name="Yu X."/>
            <person name="Hao Y."/>
            <person name="Huang J."/>
            <person name="Zhao X.-W."/>
            <person name="Ke S."/>
            <person name="Chen Y.-Y."/>
            <person name="Wu W.-L."/>
            <person name="Hsu J.-L."/>
            <person name="Lin Y.-F."/>
            <person name="Huang M.-D."/>
            <person name="Li C.-Y."/>
            <person name="Huang L."/>
            <person name="Wang Z.-W."/>
            <person name="Zhao X."/>
            <person name="Zhong W.-Y."/>
            <person name="Peng D.-H."/>
            <person name="Ahmad S."/>
            <person name="Lan S."/>
            <person name="Zhang J.-S."/>
            <person name="Tsai W.-C."/>
            <person name="Van De Peer Y."/>
            <person name="Liu Z.-J."/>
        </authorList>
    </citation>
    <scope>NUCLEOTIDE SEQUENCE</scope>
    <source>
        <strain evidence="3">SCP</strain>
        <tissue evidence="3">Leaves</tissue>
    </source>
</reference>
<keyword evidence="1" id="KW-0862">Zinc</keyword>
<dbReference type="InterPro" id="IPR013087">
    <property type="entry name" value="Znf_C2H2_type"/>
</dbReference>
<gene>
    <name evidence="3" type="ORF">QJS04_geneDACA001564</name>
</gene>
<keyword evidence="4" id="KW-1185">Reference proteome</keyword>
<evidence type="ECO:0000259" key="2">
    <source>
        <dbReference type="PROSITE" id="PS50157"/>
    </source>
</evidence>
<comment type="caution">
    <text evidence="3">The sequence shown here is derived from an EMBL/GenBank/DDBJ whole genome shotgun (WGS) entry which is preliminary data.</text>
</comment>